<dbReference type="Gene3D" id="1.10.1660.10">
    <property type="match status" value="1"/>
</dbReference>
<dbReference type="RefSeq" id="WP_129405239.1">
    <property type="nucleotide sequence ID" value="NZ_SBKP01000022.1"/>
</dbReference>
<dbReference type="InterPro" id="IPR000551">
    <property type="entry name" value="MerR-type_HTH_dom"/>
</dbReference>
<name>A0A4Q1KG69_9SPHN</name>
<sequence length="142" mass="15529">MAEPGFAIGELSRRTGCHIETIRYYERCALIPAAARRGRYRHYSQADAERLRFVRRSRELGFSLEEIKALLGLDAAQPAACGEAHHIAKANLTAVRSKLADLKKMETVLAGAVADCESRAFSGCPILDALSGSTPITLEVKR</sequence>
<dbReference type="OrthoDB" id="9802944at2"/>
<accession>A0A4Q1KG69</accession>
<dbReference type="SMART" id="SM00422">
    <property type="entry name" value="HTH_MERR"/>
    <property type="match status" value="1"/>
</dbReference>
<keyword evidence="1" id="KW-0238">DNA-binding</keyword>
<dbReference type="SUPFAM" id="SSF46955">
    <property type="entry name" value="Putative DNA-binding domain"/>
    <property type="match status" value="1"/>
</dbReference>
<evidence type="ECO:0000313" key="4">
    <source>
        <dbReference type="Proteomes" id="UP000290958"/>
    </source>
</evidence>
<proteinExistence type="predicted"/>
<dbReference type="PROSITE" id="PS50937">
    <property type="entry name" value="HTH_MERR_2"/>
    <property type="match status" value="1"/>
</dbReference>
<dbReference type="PRINTS" id="PR00040">
    <property type="entry name" value="HTHMERR"/>
</dbReference>
<feature type="domain" description="HTH merR-type" evidence="2">
    <location>
        <begin position="5"/>
        <end position="73"/>
    </location>
</feature>
<reference evidence="4" key="1">
    <citation type="submission" date="2019-01" db="EMBL/GenBank/DDBJ databases">
        <title>Cytophagaceae bacterium strain CAR-16.</title>
        <authorList>
            <person name="Chen W.-M."/>
        </authorList>
    </citation>
    <scope>NUCLEOTIDE SEQUENCE [LARGE SCALE GENOMIC DNA]</scope>
    <source>
        <strain evidence="4">CHR27</strain>
    </source>
</reference>
<dbReference type="Proteomes" id="UP000290958">
    <property type="component" value="Unassembled WGS sequence"/>
</dbReference>
<evidence type="ECO:0000256" key="1">
    <source>
        <dbReference type="ARBA" id="ARBA00023125"/>
    </source>
</evidence>
<dbReference type="Pfam" id="PF13411">
    <property type="entry name" value="MerR_1"/>
    <property type="match status" value="1"/>
</dbReference>
<evidence type="ECO:0000313" key="3">
    <source>
        <dbReference type="EMBL" id="RXR25200.1"/>
    </source>
</evidence>
<dbReference type="PANTHER" id="PTHR30204">
    <property type="entry name" value="REDOX-CYCLING DRUG-SENSING TRANSCRIPTIONAL ACTIVATOR SOXR"/>
    <property type="match status" value="1"/>
</dbReference>
<dbReference type="GO" id="GO:0003677">
    <property type="term" value="F:DNA binding"/>
    <property type="evidence" value="ECO:0007669"/>
    <property type="project" value="UniProtKB-KW"/>
</dbReference>
<protein>
    <submittedName>
        <fullName evidence="3">MerR family transcriptional regulator</fullName>
    </submittedName>
</protein>
<organism evidence="3 4">
    <name type="scientific">Sphingobium fluviale</name>
    <dbReference type="NCBI Taxonomy" id="2506423"/>
    <lineage>
        <taxon>Bacteria</taxon>
        <taxon>Pseudomonadati</taxon>
        <taxon>Pseudomonadota</taxon>
        <taxon>Alphaproteobacteria</taxon>
        <taxon>Sphingomonadales</taxon>
        <taxon>Sphingomonadaceae</taxon>
        <taxon>Sphingobium</taxon>
    </lineage>
</organism>
<dbReference type="InterPro" id="IPR009061">
    <property type="entry name" value="DNA-bd_dom_put_sf"/>
</dbReference>
<dbReference type="PANTHER" id="PTHR30204:SF92">
    <property type="entry name" value="HTH-TYPE TRANSCRIPTIONAL REGULATOR ZNTR"/>
    <property type="match status" value="1"/>
</dbReference>
<dbReference type="EMBL" id="SBKP01000022">
    <property type="protein sequence ID" value="RXR25200.1"/>
    <property type="molecule type" value="Genomic_DNA"/>
</dbReference>
<dbReference type="AlphaFoldDB" id="A0A4Q1KG69"/>
<dbReference type="GO" id="GO:0003700">
    <property type="term" value="F:DNA-binding transcription factor activity"/>
    <property type="evidence" value="ECO:0007669"/>
    <property type="project" value="InterPro"/>
</dbReference>
<evidence type="ECO:0000259" key="2">
    <source>
        <dbReference type="PROSITE" id="PS50937"/>
    </source>
</evidence>
<keyword evidence="4" id="KW-1185">Reference proteome</keyword>
<dbReference type="CDD" id="cd04785">
    <property type="entry name" value="HTH_CadR-PbrR-like"/>
    <property type="match status" value="1"/>
</dbReference>
<comment type="caution">
    <text evidence="3">The sequence shown here is derived from an EMBL/GenBank/DDBJ whole genome shotgun (WGS) entry which is preliminary data.</text>
</comment>
<dbReference type="InterPro" id="IPR047057">
    <property type="entry name" value="MerR_fam"/>
</dbReference>
<gene>
    <name evidence="3" type="ORF">EQG66_14430</name>
</gene>